<dbReference type="EMBL" id="CAJVPY010021641">
    <property type="protein sequence ID" value="CAG8780336.1"/>
    <property type="molecule type" value="Genomic_DNA"/>
</dbReference>
<dbReference type="AlphaFoldDB" id="A0A9N9JFV7"/>
<keyword evidence="2" id="KW-1185">Reference proteome</keyword>
<feature type="non-terminal residue" evidence="1">
    <location>
        <position position="70"/>
    </location>
</feature>
<evidence type="ECO:0000313" key="2">
    <source>
        <dbReference type="Proteomes" id="UP000789405"/>
    </source>
</evidence>
<name>A0A9N9JFV7_9GLOM</name>
<sequence length="70" mass="8272">TLNGHREEYIKNTPFGYISLYSDCWSCNVEQRPISYVILKTLWNLSSDKSVEFVENDFKNDDIENIITKH</sequence>
<dbReference type="Proteomes" id="UP000789405">
    <property type="component" value="Unassembled WGS sequence"/>
</dbReference>
<accession>A0A9N9JFV7</accession>
<gene>
    <name evidence="1" type="ORF">DERYTH_LOCUS19568</name>
</gene>
<comment type="caution">
    <text evidence="1">The sequence shown here is derived from an EMBL/GenBank/DDBJ whole genome shotgun (WGS) entry which is preliminary data.</text>
</comment>
<reference evidence="1" key="1">
    <citation type="submission" date="2021-06" db="EMBL/GenBank/DDBJ databases">
        <authorList>
            <person name="Kallberg Y."/>
            <person name="Tangrot J."/>
            <person name="Rosling A."/>
        </authorList>
    </citation>
    <scope>NUCLEOTIDE SEQUENCE</scope>
    <source>
        <strain evidence="1">MA453B</strain>
    </source>
</reference>
<protein>
    <submittedName>
        <fullName evidence="1">9761_t:CDS:1</fullName>
    </submittedName>
</protein>
<dbReference type="OrthoDB" id="2353542at2759"/>
<organism evidence="1 2">
    <name type="scientific">Dentiscutata erythropus</name>
    <dbReference type="NCBI Taxonomy" id="1348616"/>
    <lineage>
        <taxon>Eukaryota</taxon>
        <taxon>Fungi</taxon>
        <taxon>Fungi incertae sedis</taxon>
        <taxon>Mucoromycota</taxon>
        <taxon>Glomeromycotina</taxon>
        <taxon>Glomeromycetes</taxon>
        <taxon>Diversisporales</taxon>
        <taxon>Gigasporaceae</taxon>
        <taxon>Dentiscutata</taxon>
    </lineage>
</organism>
<evidence type="ECO:0000313" key="1">
    <source>
        <dbReference type="EMBL" id="CAG8780336.1"/>
    </source>
</evidence>
<feature type="non-terminal residue" evidence="1">
    <location>
        <position position="1"/>
    </location>
</feature>
<proteinExistence type="predicted"/>